<organism evidence="3 4">
    <name type="scientific">Gigaspora margarita</name>
    <dbReference type="NCBI Taxonomy" id="4874"/>
    <lineage>
        <taxon>Eukaryota</taxon>
        <taxon>Fungi</taxon>
        <taxon>Fungi incertae sedis</taxon>
        <taxon>Mucoromycota</taxon>
        <taxon>Glomeromycotina</taxon>
        <taxon>Glomeromycetes</taxon>
        <taxon>Diversisporales</taxon>
        <taxon>Gigasporaceae</taxon>
        <taxon>Gigaspora</taxon>
    </lineage>
</organism>
<comment type="caution">
    <text evidence="3">The sequence shown here is derived from an EMBL/GenBank/DDBJ whole genome shotgun (WGS) entry which is preliminary data.</text>
</comment>
<evidence type="ECO:0000313" key="4">
    <source>
        <dbReference type="Proteomes" id="UP000439903"/>
    </source>
</evidence>
<dbReference type="EMBL" id="WTPW01000114">
    <property type="protein sequence ID" value="KAF0546082.1"/>
    <property type="molecule type" value="Genomic_DNA"/>
</dbReference>
<feature type="region of interest" description="Disordered" evidence="1">
    <location>
        <begin position="1"/>
        <end position="22"/>
    </location>
</feature>
<evidence type="ECO:0000256" key="1">
    <source>
        <dbReference type="SAM" id="MobiDB-lite"/>
    </source>
</evidence>
<evidence type="ECO:0000313" key="3">
    <source>
        <dbReference type="EMBL" id="KAF0546082.1"/>
    </source>
</evidence>
<reference evidence="3 4" key="1">
    <citation type="journal article" date="2019" name="Environ. Microbiol.">
        <title>At the nexus of three kingdoms: the genome of the mycorrhizal fungus Gigaspora margarita provides insights into plant, endobacterial and fungal interactions.</title>
        <authorList>
            <person name="Venice F."/>
            <person name="Ghignone S."/>
            <person name="Salvioli di Fossalunga A."/>
            <person name="Amselem J."/>
            <person name="Novero M."/>
            <person name="Xianan X."/>
            <person name="Sedzielewska Toro K."/>
            <person name="Morin E."/>
            <person name="Lipzen A."/>
            <person name="Grigoriev I.V."/>
            <person name="Henrissat B."/>
            <person name="Martin F.M."/>
            <person name="Bonfante P."/>
        </authorList>
    </citation>
    <scope>NUCLEOTIDE SEQUENCE [LARGE SCALE GENOMIC DNA]</scope>
    <source>
        <strain evidence="3 4">BEG34</strain>
    </source>
</reference>
<keyword evidence="2" id="KW-0812">Transmembrane</keyword>
<name>A0A8H4ESL3_GIGMA</name>
<keyword evidence="2" id="KW-1133">Transmembrane helix</keyword>
<proteinExistence type="predicted"/>
<dbReference type="AlphaFoldDB" id="A0A8H4ESL3"/>
<accession>A0A8H4ESL3</accession>
<evidence type="ECO:0000256" key="2">
    <source>
        <dbReference type="SAM" id="Phobius"/>
    </source>
</evidence>
<keyword evidence="2" id="KW-0472">Membrane</keyword>
<gene>
    <name evidence="3" type="ORF">F8M41_001623</name>
</gene>
<protein>
    <submittedName>
        <fullName evidence="3">Uncharacterized protein</fullName>
    </submittedName>
</protein>
<keyword evidence="4" id="KW-1185">Reference proteome</keyword>
<sequence>MSRDRQLPTTKNKTRPHNIPNGKRRFDLARAVVLLFFHGLGTSSSTVVLGLLGTFSLEAWLLFSIALVRDLVNFQSDNGKVAAASSNSFTTNNSPLPIFHIP</sequence>
<feature type="transmembrane region" description="Helical" evidence="2">
    <location>
        <begin position="31"/>
        <end position="52"/>
    </location>
</feature>
<dbReference type="Proteomes" id="UP000439903">
    <property type="component" value="Unassembled WGS sequence"/>
</dbReference>